<dbReference type="EMBL" id="BAWF01000044">
    <property type="protein sequence ID" value="GAF47742.1"/>
    <property type="molecule type" value="Genomic_DNA"/>
</dbReference>
<accession>X0Q8B7</accession>
<keyword evidence="2" id="KW-0812">Transmembrane</keyword>
<feature type="region of interest" description="Disordered" evidence="1">
    <location>
        <begin position="26"/>
        <end position="69"/>
    </location>
</feature>
<keyword evidence="4" id="KW-1185">Reference proteome</keyword>
<evidence type="ECO:0000256" key="1">
    <source>
        <dbReference type="SAM" id="MobiDB-lite"/>
    </source>
</evidence>
<evidence type="ECO:0000256" key="2">
    <source>
        <dbReference type="SAM" id="Phobius"/>
    </source>
</evidence>
<comment type="caution">
    <text evidence="3">The sequence shown here is derived from an EMBL/GenBank/DDBJ whole genome shotgun (WGS) entry which is preliminary data.</text>
</comment>
<keyword evidence="2" id="KW-1133">Transmembrane helix</keyword>
<evidence type="ECO:0000313" key="3">
    <source>
        <dbReference type="EMBL" id="GAF47742.1"/>
    </source>
</evidence>
<feature type="transmembrane region" description="Helical" evidence="2">
    <location>
        <begin position="75"/>
        <end position="100"/>
    </location>
</feature>
<dbReference type="RefSeq" id="WP_409372222.1">
    <property type="nucleotide sequence ID" value="NZ_BAWF01000044.1"/>
</dbReference>
<feature type="compositionally biased region" description="Basic residues" evidence="1">
    <location>
        <begin position="52"/>
        <end position="63"/>
    </location>
</feature>
<keyword evidence="2" id="KW-0472">Membrane</keyword>
<name>X0Q8B7_RHOWR</name>
<dbReference type="AlphaFoldDB" id="X0Q8B7"/>
<sequence length="110" mass="12146">MVLLLIPGAADSPDYALRPTGIQNTARAHWSTPHGERIAAVPTPRPRESRPDHHHRRGRRRHLTGPIPDSRESTVLAVTSACGVWALAAGAVLLSTALTHRLFTRNRLRR</sequence>
<proteinExistence type="predicted"/>
<gene>
    <name evidence="3" type="ORF">RW1_044_00890</name>
</gene>
<protein>
    <submittedName>
        <fullName evidence="3">Uncharacterized protein</fullName>
    </submittedName>
</protein>
<dbReference type="Proteomes" id="UP000019491">
    <property type="component" value="Unassembled WGS sequence"/>
</dbReference>
<organism evidence="3 4">
    <name type="scientific">Rhodococcus wratislaviensis NBRC 100605</name>
    <dbReference type="NCBI Taxonomy" id="1219028"/>
    <lineage>
        <taxon>Bacteria</taxon>
        <taxon>Bacillati</taxon>
        <taxon>Actinomycetota</taxon>
        <taxon>Actinomycetes</taxon>
        <taxon>Mycobacteriales</taxon>
        <taxon>Nocardiaceae</taxon>
        <taxon>Rhodococcus</taxon>
    </lineage>
</organism>
<reference evidence="3 4" key="1">
    <citation type="submission" date="2014-02" db="EMBL/GenBank/DDBJ databases">
        <title>Whole genome shotgun sequence of Rhodococcus wratislaviensis NBRC 100605.</title>
        <authorList>
            <person name="Hosoyama A."/>
            <person name="Tsuchikane K."/>
            <person name="Yoshida I."/>
            <person name="Ohji S."/>
            <person name="Ichikawa N."/>
            <person name="Yamazoe A."/>
            <person name="Fujita N."/>
        </authorList>
    </citation>
    <scope>NUCLEOTIDE SEQUENCE [LARGE SCALE GENOMIC DNA]</scope>
    <source>
        <strain evidence="3 4">NBRC 100605</strain>
    </source>
</reference>
<evidence type="ECO:0000313" key="4">
    <source>
        <dbReference type="Proteomes" id="UP000019491"/>
    </source>
</evidence>